<feature type="repeat" description="WD" evidence="7">
    <location>
        <begin position="79"/>
        <end position="121"/>
    </location>
</feature>
<proteinExistence type="inferred from homology"/>
<evidence type="ECO:0000256" key="5">
    <source>
        <dbReference type="ARBA" id="ARBA00022737"/>
    </source>
</evidence>
<dbReference type="EMBL" id="MCFF01000016">
    <property type="protein sequence ID" value="ORZ17579.1"/>
    <property type="molecule type" value="Genomic_DNA"/>
</dbReference>
<dbReference type="Pfam" id="PF16300">
    <property type="entry name" value="WD40_4"/>
    <property type="match status" value="2"/>
</dbReference>
<feature type="compositionally biased region" description="Low complexity" evidence="9">
    <location>
        <begin position="417"/>
        <end position="441"/>
    </location>
</feature>
<evidence type="ECO:0000256" key="1">
    <source>
        <dbReference type="ARBA" id="ARBA00004496"/>
    </source>
</evidence>
<keyword evidence="12" id="KW-1185">Reference proteome</keyword>
<dbReference type="GeneID" id="33563302"/>
<dbReference type="Proteomes" id="UP000193648">
    <property type="component" value="Unassembled WGS sequence"/>
</dbReference>
<accession>A0A1Y2GPH1</accession>
<organism evidence="11 12">
    <name type="scientific">Lobosporangium transversale</name>
    <dbReference type="NCBI Taxonomy" id="64571"/>
    <lineage>
        <taxon>Eukaryota</taxon>
        <taxon>Fungi</taxon>
        <taxon>Fungi incertae sedis</taxon>
        <taxon>Mucoromycota</taxon>
        <taxon>Mortierellomycotina</taxon>
        <taxon>Mortierellomycetes</taxon>
        <taxon>Mortierellales</taxon>
        <taxon>Mortierellaceae</taxon>
        <taxon>Lobosporangium</taxon>
    </lineage>
</organism>
<dbReference type="PANTHER" id="PTHR10856:SF20">
    <property type="entry name" value="CORONIN-7"/>
    <property type="match status" value="1"/>
</dbReference>
<dbReference type="Pfam" id="PF00400">
    <property type="entry name" value="WD40"/>
    <property type="match status" value="3"/>
</dbReference>
<comment type="subcellular location">
    <subcellularLocation>
        <location evidence="1">Cytoplasm</location>
    </subcellularLocation>
</comment>
<dbReference type="SMART" id="SM01166">
    <property type="entry name" value="DUF1899"/>
    <property type="match status" value="2"/>
</dbReference>
<comment type="caution">
    <text evidence="11">The sequence shown here is derived from an EMBL/GenBank/DDBJ whole genome shotgun (WGS) entry which is preliminary data.</text>
</comment>
<dbReference type="InterPro" id="IPR015943">
    <property type="entry name" value="WD40/YVTN_repeat-like_dom_sf"/>
</dbReference>
<keyword evidence="6" id="KW-0009">Actin-binding</keyword>
<name>A0A1Y2GPH1_9FUNG</name>
<evidence type="ECO:0000256" key="2">
    <source>
        <dbReference type="ARBA" id="ARBA00009482"/>
    </source>
</evidence>
<dbReference type="InterPro" id="IPR001680">
    <property type="entry name" value="WD40_rpt"/>
</dbReference>
<evidence type="ECO:0000256" key="4">
    <source>
        <dbReference type="ARBA" id="ARBA00022574"/>
    </source>
</evidence>
<dbReference type="GO" id="GO:0005737">
    <property type="term" value="C:cytoplasm"/>
    <property type="evidence" value="ECO:0007669"/>
    <property type="project" value="UniProtKB-SubCell"/>
</dbReference>
<feature type="region of interest" description="Disordered" evidence="9">
    <location>
        <begin position="396"/>
        <end position="538"/>
    </location>
</feature>
<dbReference type="InterPro" id="IPR015505">
    <property type="entry name" value="Coronin"/>
</dbReference>
<feature type="region of interest" description="Disordered" evidence="9">
    <location>
        <begin position="963"/>
        <end position="1025"/>
    </location>
</feature>
<feature type="domain" description="DUF1899" evidence="10">
    <location>
        <begin position="8"/>
        <end position="70"/>
    </location>
</feature>
<comment type="similarity">
    <text evidence="2 8">Belongs to the WD repeat coronin family.</text>
</comment>
<dbReference type="GO" id="GO:0003779">
    <property type="term" value="F:actin binding"/>
    <property type="evidence" value="ECO:0007669"/>
    <property type="project" value="UniProtKB-KW"/>
</dbReference>
<protein>
    <recommendedName>
        <fullName evidence="8">Coronin</fullName>
    </recommendedName>
</protein>
<dbReference type="PROSITE" id="PS50082">
    <property type="entry name" value="WD_REPEATS_2"/>
    <property type="match status" value="2"/>
</dbReference>
<dbReference type="SMART" id="SM00320">
    <property type="entry name" value="WD40"/>
    <property type="match status" value="7"/>
</dbReference>
<dbReference type="PANTHER" id="PTHR10856">
    <property type="entry name" value="CORONIN"/>
    <property type="match status" value="1"/>
</dbReference>
<feature type="compositionally biased region" description="Low complexity" evidence="9">
    <location>
        <begin position="451"/>
        <end position="471"/>
    </location>
</feature>
<evidence type="ECO:0000259" key="10">
    <source>
        <dbReference type="SMART" id="SM01166"/>
    </source>
</evidence>
<keyword evidence="5 8" id="KW-0677">Repeat</keyword>
<dbReference type="OrthoDB" id="347435at2759"/>
<feature type="domain" description="DUF1899" evidence="10">
    <location>
        <begin position="545"/>
        <end position="609"/>
    </location>
</feature>
<dbReference type="InterPro" id="IPR036322">
    <property type="entry name" value="WD40_repeat_dom_sf"/>
</dbReference>
<feature type="compositionally biased region" description="Polar residues" evidence="9">
    <location>
        <begin position="482"/>
        <end position="510"/>
    </location>
</feature>
<evidence type="ECO:0000313" key="11">
    <source>
        <dbReference type="EMBL" id="ORZ17579.1"/>
    </source>
</evidence>
<dbReference type="STRING" id="64571.A0A1Y2GPH1"/>
<evidence type="ECO:0000313" key="12">
    <source>
        <dbReference type="Proteomes" id="UP000193648"/>
    </source>
</evidence>
<evidence type="ECO:0000256" key="3">
    <source>
        <dbReference type="ARBA" id="ARBA00022490"/>
    </source>
</evidence>
<gene>
    <name evidence="11" type="ORF">BCR41DRAFT_322048</name>
</gene>
<keyword evidence="3" id="KW-0963">Cytoplasm</keyword>
<dbReference type="Pfam" id="PF08953">
    <property type="entry name" value="DUF1899"/>
    <property type="match status" value="2"/>
</dbReference>
<dbReference type="InParanoid" id="A0A1Y2GPH1"/>
<dbReference type="InterPro" id="IPR015048">
    <property type="entry name" value="DUF1899"/>
</dbReference>
<feature type="compositionally biased region" description="Low complexity" evidence="9">
    <location>
        <begin position="513"/>
        <end position="530"/>
    </location>
</feature>
<dbReference type="Gene3D" id="2.130.10.10">
    <property type="entry name" value="YVTN repeat-like/Quinoprotein amine dehydrogenase"/>
    <property type="match status" value="2"/>
</dbReference>
<evidence type="ECO:0000256" key="7">
    <source>
        <dbReference type="PROSITE-ProRule" id="PRU00221"/>
    </source>
</evidence>
<evidence type="ECO:0000256" key="6">
    <source>
        <dbReference type="ARBA" id="ARBA00023203"/>
    </source>
</evidence>
<dbReference type="SUPFAM" id="SSF50978">
    <property type="entry name" value="WD40 repeat-like"/>
    <property type="match status" value="2"/>
</dbReference>
<keyword evidence="4 7" id="KW-0853">WD repeat</keyword>
<dbReference type="PROSITE" id="PS50294">
    <property type="entry name" value="WD_REPEATS_REGION"/>
    <property type="match status" value="2"/>
</dbReference>
<feature type="repeat" description="WD" evidence="7">
    <location>
        <begin position="715"/>
        <end position="756"/>
    </location>
</feature>
<evidence type="ECO:0000256" key="8">
    <source>
        <dbReference type="RuleBase" id="RU280818"/>
    </source>
</evidence>
<reference evidence="11 12" key="1">
    <citation type="submission" date="2016-07" db="EMBL/GenBank/DDBJ databases">
        <title>Pervasive Adenine N6-methylation of Active Genes in Fungi.</title>
        <authorList>
            <consortium name="DOE Joint Genome Institute"/>
            <person name="Mondo S.J."/>
            <person name="Dannebaum R.O."/>
            <person name="Kuo R.C."/>
            <person name="Labutti K."/>
            <person name="Haridas S."/>
            <person name="Kuo A."/>
            <person name="Salamov A."/>
            <person name="Ahrendt S.R."/>
            <person name="Lipzen A."/>
            <person name="Sullivan W."/>
            <person name="Andreopoulos W.B."/>
            <person name="Clum A."/>
            <person name="Lindquist E."/>
            <person name="Daum C."/>
            <person name="Ramamoorthy G.K."/>
            <person name="Gryganskyi A."/>
            <person name="Culley D."/>
            <person name="Magnuson J.K."/>
            <person name="James T.Y."/>
            <person name="O'Malley M.A."/>
            <person name="Stajich J.E."/>
            <person name="Spatafora J.W."/>
            <person name="Visel A."/>
            <person name="Grigoriev I.V."/>
        </authorList>
    </citation>
    <scope>NUCLEOTIDE SEQUENCE [LARGE SCALE GENOMIC DNA]</scope>
    <source>
        <strain evidence="11 12">NRRL 3116</strain>
    </source>
</reference>
<feature type="compositionally biased region" description="Basic and acidic residues" evidence="9">
    <location>
        <begin position="984"/>
        <end position="1011"/>
    </location>
</feature>
<dbReference type="RefSeq" id="XP_021881966.1">
    <property type="nucleotide sequence ID" value="XM_022021458.1"/>
</dbReference>
<dbReference type="SMART" id="SM01167">
    <property type="entry name" value="DUF1900"/>
    <property type="match status" value="2"/>
</dbReference>
<sequence>MSRKLFANFSKYRNAVGKAAKHEDAYTDLKLSTNASTDSCQLVKISQSWIAFKQQSGVGSVGILPVGPAGRVGQNVYSLNAHGSNVSDWEFSPFDANLLITGAENGEVKVWQISSNDKGLATSQLLLTIVTGTGKAIETIAHHPTAQGIIATASQSLVQIWNISGHEHGSTLSTPAYALTHPNKVYSLSWKADGIQLATTCKDTQIRVFNPRENESPIQTGQGPVGSRSSRIVWIGEKDLLFTVGFNNMREREIALWKADDLSKPLELKHKDSSNGFILPLYDEDTSIMFLPSRGETMIHWVEIADSAPYMTEGTGFTVPAPVAGAGLVPKQILNVMQTEVARILVVNNNSLWPVSVNVPRRSYLDFHADLYPETKSTTPGLEAPEWLQGENRTVPRVSLDPGMAGKPAWAQQAVKSISSNPTSASASTSTSTQASSVPSRSPAPTPPQALPTSSSTSSPKPTVSASPTTPEQLPAVDNKASEPTPSETPAVSKSSSEDVPQPATSTANVVESPPASVPKSSTSPSSSASNTTHVGSPAAVRLATHKTSKFRFLTFKPYHISQHFESISGLSISAIPECNLIEVNPKFMALPLQATGGRVGILKTTEPGRVTKVPSLVCSSDLLSFKFDPFNHNLLVTASDDAKIKGWIIPEEGLDHENDVTKPEWVLGSPTMDKISLIQFHPQAKDVLLSASMDRNDPTLRLWDLKAQKEVVTIKGHKDVIFSCAFNHQGTKIVSVCRDKKIRIWDALSGQLLQEGPGHDSLRACRVLWLGESDLVASVGFGRGSQREILLYDSNDLASGPVDKKAMDNSPGVLVPHYDPDTSLLGISARGDRVMKHFEILVGIKKEDAPNKSLFVEVASLEQGTLQQDVAYLPKKYCDVRELELAKMYRLTYNSVEVIRVSVPRNKKEYFQDDLFPDTDDVESASMEAKDFFDGAGSGIQRKKISLCPSDMETLSHHIAATPATPQTGGNSLDKFLQGKQQAAEDDRKKKAMERMFETAKESKADRDTLVPDTGIVAEEEWDD</sequence>
<evidence type="ECO:0000256" key="9">
    <source>
        <dbReference type="SAM" id="MobiDB-lite"/>
    </source>
</evidence>
<dbReference type="AlphaFoldDB" id="A0A1Y2GPH1"/>